<proteinExistence type="inferred from homology"/>
<feature type="transmembrane region" description="Helical" evidence="9">
    <location>
        <begin position="456"/>
        <end position="475"/>
    </location>
</feature>
<dbReference type="InterPro" id="IPR036259">
    <property type="entry name" value="MFS_trans_sf"/>
</dbReference>
<dbReference type="AlphaFoldDB" id="A0A316UFG3"/>
<dbReference type="Pfam" id="PF00083">
    <property type="entry name" value="Sugar_tr"/>
    <property type="match status" value="1"/>
</dbReference>
<keyword evidence="3 8" id="KW-0813">Transport</keyword>
<protein>
    <submittedName>
        <fullName evidence="11">Putative sugar transporter</fullName>
    </submittedName>
</protein>
<name>A0A316UFG3_9BASI</name>
<keyword evidence="4 9" id="KW-0812">Transmembrane</keyword>
<reference evidence="11 12" key="1">
    <citation type="journal article" date="2018" name="Mol. Biol. Evol.">
        <title>Broad Genomic Sampling Reveals a Smut Pathogenic Ancestry of the Fungal Clade Ustilaginomycotina.</title>
        <authorList>
            <person name="Kijpornyongpan T."/>
            <person name="Mondo S.J."/>
            <person name="Barry K."/>
            <person name="Sandor L."/>
            <person name="Lee J."/>
            <person name="Lipzen A."/>
            <person name="Pangilinan J."/>
            <person name="LaButti K."/>
            <person name="Hainaut M."/>
            <person name="Henrissat B."/>
            <person name="Grigoriev I.V."/>
            <person name="Spatafora J.W."/>
            <person name="Aime M.C."/>
        </authorList>
    </citation>
    <scope>NUCLEOTIDE SEQUENCE [LARGE SCALE GENOMIC DNA]</scope>
    <source>
        <strain evidence="11 12">MCA 4718</strain>
    </source>
</reference>
<feature type="domain" description="Major facilitator superfamily (MFS) profile" evidence="10">
    <location>
        <begin position="35"/>
        <end position="479"/>
    </location>
</feature>
<dbReference type="InterPro" id="IPR050360">
    <property type="entry name" value="MFS_Sugar_Transporters"/>
</dbReference>
<keyword evidence="5 9" id="KW-1133">Transmembrane helix</keyword>
<evidence type="ECO:0000259" key="10">
    <source>
        <dbReference type="PROSITE" id="PS50850"/>
    </source>
</evidence>
<dbReference type="PANTHER" id="PTHR48022:SF52">
    <property type="entry name" value="SUGAR TRANSPORTER, PUTATIVE-RELATED"/>
    <property type="match status" value="1"/>
</dbReference>
<evidence type="ECO:0000256" key="7">
    <source>
        <dbReference type="ARBA" id="ARBA00049119"/>
    </source>
</evidence>
<dbReference type="FunFam" id="1.20.1250.20:FF:000134">
    <property type="entry name" value="MFS sugar transporter protein"/>
    <property type="match status" value="1"/>
</dbReference>
<keyword evidence="6 9" id="KW-0472">Membrane</keyword>
<evidence type="ECO:0000256" key="2">
    <source>
        <dbReference type="ARBA" id="ARBA00010992"/>
    </source>
</evidence>
<dbReference type="Gene3D" id="1.20.1250.20">
    <property type="entry name" value="MFS general substrate transporter like domains"/>
    <property type="match status" value="1"/>
</dbReference>
<dbReference type="InterPro" id="IPR020846">
    <property type="entry name" value="MFS_dom"/>
</dbReference>
<sequence>MGGLTHVDTRQTAVPGAHSERLWIFDSGLRRVNAWMFLSILSSFASGYDGSFFTGLLTVTKFFVDFAPENASKVGLLGTSGVLGLLVGPWISQYFCDKIGRPRTMIIASATMILGGGLSTIHIHNNPDGLQAMWIVARVITSIGSGIGLVAAPALITELAHPRHRAILVAFFWCGFYLGAIVAAAVTYGMNGWFSDWAWRLPSLLQIVPAAIQMPFLFFCPQSPRWLAARGREAEASQLLAKYHANGDESHPVVLHQMADIRDVITLDKASAEASMLDLFRGKAALRRVWVIVVLSVATQWVGNALLTYYLPTILATIGISSTLEQARFNIGIAAFNLVVSTFWGSQVERFGRRTLFLCSGVGMLICYTIITALSATYAKNPSNGGVGKGVIAFIFLFYFFYDMALTPLAIAYPAELLPYRLRSKGLALNTTLIAVALCFNIWVNPIAEAAIAWKYYIVFIAVIIMYLINVFLFFPETKGKSLEQLETIFEGRTIVFRNGTASVKPRDSEALHHTTSELEGNLDFDAKHSDDVKM</sequence>
<keyword evidence="12" id="KW-1185">Reference proteome</keyword>
<evidence type="ECO:0000256" key="1">
    <source>
        <dbReference type="ARBA" id="ARBA00004141"/>
    </source>
</evidence>
<keyword evidence="11" id="KW-0762">Sugar transport</keyword>
<evidence type="ECO:0000256" key="8">
    <source>
        <dbReference type="RuleBase" id="RU003346"/>
    </source>
</evidence>
<feature type="transmembrane region" description="Helical" evidence="9">
    <location>
        <begin position="427"/>
        <end position="444"/>
    </location>
</feature>
<feature type="transmembrane region" description="Helical" evidence="9">
    <location>
        <begin position="74"/>
        <end position="92"/>
    </location>
</feature>
<dbReference type="GeneID" id="37011139"/>
<evidence type="ECO:0000313" key="12">
    <source>
        <dbReference type="Proteomes" id="UP000245942"/>
    </source>
</evidence>
<evidence type="ECO:0000256" key="4">
    <source>
        <dbReference type="ARBA" id="ARBA00022692"/>
    </source>
</evidence>
<feature type="transmembrane region" description="Helical" evidence="9">
    <location>
        <begin position="327"/>
        <end position="344"/>
    </location>
</feature>
<dbReference type="RefSeq" id="XP_025349035.1">
    <property type="nucleotide sequence ID" value="XM_025489405.1"/>
</dbReference>
<feature type="transmembrane region" description="Helical" evidence="9">
    <location>
        <begin position="104"/>
        <end position="123"/>
    </location>
</feature>
<comment type="catalytic activity">
    <reaction evidence="7">
        <text>myo-inositol(out) + H(+)(out) = myo-inositol(in) + H(+)(in)</text>
        <dbReference type="Rhea" id="RHEA:60364"/>
        <dbReference type="ChEBI" id="CHEBI:15378"/>
        <dbReference type="ChEBI" id="CHEBI:17268"/>
    </reaction>
</comment>
<feature type="transmembrane region" description="Helical" evidence="9">
    <location>
        <begin position="135"/>
        <end position="156"/>
    </location>
</feature>
<dbReference type="PRINTS" id="PR00171">
    <property type="entry name" value="SUGRTRNSPORT"/>
</dbReference>
<dbReference type="GO" id="GO:0005351">
    <property type="term" value="F:carbohydrate:proton symporter activity"/>
    <property type="evidence" value="ECO:0007669"/>
    <property type="project" value="TreeGrafter"/>
</dbReference>
<comment type="similarity">
    <text evidence="2 8">Belongs to the major facilitator superfamily. Sugar transporter (TC 2.A.1.1) family.</text>
</comment>
<dbReference type="InterPro" id="IPR003663">
    <property type="entry name" value="Sugar/inositol_transpt"/>
</dbReference>
<dbReference type="GO" id="GO:0016020">
    <property type="term" value="C:membrane"/>
    <property type="evidence" value="ECO:0007669"/>
    <property type="project" value="UniProtKB-SubCell"/>
</dbReference>
<dbReference type="PANTHER" id="PTHR48022">
    <property type="entry name" value="PLASTIDIC GLUCOSE TRANSPORTER 4"/>
    <property type="match status" value="1"/>
</dbReference>
<evidence type="ECO:0000256" key="9">
    <source>
        <dbReference type="SAM" id="Phobius"/>
    </source>
</evidence>
<feature type="transmembrane region" description="Helical" evidence="9">
    <location>
        <begin position="34"/>
        <end position="54"/>
    </location>
</feature>
<evidence type="ECO:0000313" key="11">
    <source>
        <dbReference type="EMBL" id="PWN21875.1"/>
    </source>
</evidence>
<dbReference type="NCBIfam" id="TIGR00879">
    <property type="entry name" value="SP"/>
    <property type="match status" value="1"/>
</dbReference>
<feature type="transmembrane region" description="Helical" evidence="9">
    <location>
        <begin position="201"/>
        <end position="220"/>
    </location>
</feature>
<organism evidence="11 12">
    <name type="scientific">Pseudomicrostroma glucosiphilum</name>
    <dbReference type="NCBI Taxonomy" id="1684307"/>
    <lineage>
        <taxon>Eukaryota</taxon>
        <taxon>Fungi</taxon>
        <taxon>Dikarya</taxon>
        <taxon>Basidiomycota</taxon>
        <taxon>Ustilaginomycotina</taxon>
        <taxon>Exobasidiomycetes</taxon>
        <taxon>Microstromatales</taxon>
        <taxon>Microstromatales incertae sedis</taxon>
        <taxon>Pseudomicrostroma</taxon>
    </lineage>
</organism>
<evidence type="ECO:0000256" key="5">
    <source>
        <dbReference type="ARBA" id="ARBA00022989"/>
    </source>
</evidence>
<dbReference type="Proteomes" id="UP000245942">
    <property type="component" value="Unassembled WGS sequence"/>
</dbReference>
<feature type="transmembrane region" description="Helical" evidence="9">
    <location>
        <begin position="356"/>
        <end position="379"/>
    </location>
</feature>
<feature type="transmembrane region" description="Helical" evidence="9">
    <location>
        <begin position="289"/>
        <end position="307"/>
    </location>
</feature>
<dbReference type="EMBL" id="KZ819324">
    <property type="protein sequence ID" value="PWN21875.1"/>
    <property type="molecule type" value="Genomic_DNA"/>
</dbReference>
<dbReference type="OrthoDB" id="6133115at2759"/>
<dbReference type="STRING" id="1684307.A0A316UFG3"/>
<evidence type="ECO:0000256" key="6">
    <source>
        <dbReference type="ARBA" id="ARBA00023136"/>
    </source>
</evidence>
<dbReference type="PROSITE" id="PS50850">
    <property type="entry name" value="MFS"/>
    <property type="match status" value="1"/>
</dbReference>
<feature type="transmembrane region" description="Helical" evidence="9">
    <location>
        <begin position="168"/>
        <end position="189"/>
    </location>
</feature>
<gene>
    <name evidence="11" type="ORF">BCV69DRAFT_158282</name>
</gene>
<accession>A0A316UFG3</accession>
<evidence type="ECO:0000256" key="3">
    <source>
        <dbReference type="ARBA" id="ARBA00022448"/>
    </source>
</evidence>
<dbReference type="InterPro" id="IPR005828">
    <property type="entry name" value="MFS_sugar_transport-like"/>
</dbReference>
<comment type="subcellular location">
    <subcellularLocation>
        <location evidence="1">Membrane</location>
        <topology evidence="1">Multi-pass membrane protein</topology>
    </subcellularLocation>
</comment>
<feature type="transmembrane region" description="Helical" evidence="9">
    <location>
        <begin position="391"/>
        <end position="415"/>
    </location>
</feature>
<dbReference type="SUPFAM" id="SSF103473">
    <property type="entry name" value="MFS general substrate transporter"/>
    <property type="match status" value="1"/>
</dbReference>